<feature type="region of interest" description="Disordered" evidence="2">
    <location>
        <begin position="436"/>
        <end position="456"/>
    </location>
</feature>
<evidence type="ECO:0008006" key="4">
    <source>
        <dbReference type="Google" id="ProtNLM"/>
    </source>
</evidence>
<feature type="coiled-coil region" evidence="1">
    <location>
        <begin position="340"/>
        <end position="399"/>
    </location>
</feature>
<gene>
    <name evidence="3" type="ORF">MM415B02435_0008</name>
</gene>
<sequence>MPWKISDVESHRKGLTDEQKKKWVKIANSVLAKCKEEGGKDCEGKAIRIANSKFSDDTLYVSFSITKKNMQDIETEEVDDGLLLKEIPVFKAGTHRGTEYTEKYIDNVLINQFNPKDNIPIQADHSESYEDTLGYVKKLVRKGQMLYADMLLLADNAISRWKRGLMKKWSVGMYWDGRGLREISAVAFPYIKEASVLSENEESIQIQFEDVPDDIKDKKCIVKYDENSDEYFLEVLEEQEYSNNVWTQEYINSLPDSAFALVKDTVTDKSRDRVLPYKNKEDEIDKTNVENALSQIDKVEEFSSEQIAKAKTKLKNAAIKVGIKVDMEEGDTDMDETKLNELAELKAKEMLKEASENEEKLNEQIKEKDTKLAETLKVKEELEKKLDLAEVRETVAKLKDDGKVTPAEEESVVDFMTGLSKEQRVKYAEMLKKADSKVNLDETGEQKSKKDEKDEFKMDFDEMEIDEIERVVEKYAEKEGIPIDDARDVLYEKNTAKK</sequence>
<protein>
    <recommendedName>
        <fullName evidence="4">Prohead protease</fullName>
    </recommendedName>
</protein>
<reference evidence="3" key="1">
    <citation type="submission" date="2020-03" db="EMBL/GenBank/DDBJ databases">
        <title>The deep terrestrial virosphere.</title>
        <authorList>
            <person name="Holmfeldt K."/>
            <person name="Nilsson E."/>
            <person name="Simone D."/>
            <person name="Lopez-Fernandez M."/>
            <person name="Wu X."/>
            <person name="de Brujin I."/>
            <person name="Lundin D."/>
            <person name="Andersson A."/>
            <person name="Bertilsson S."/>
            <person name="Dopson M."/>
        </authorList>
    </citation>
    <scope>NUCLEOTIDE SEQUENCE</scope>
    <source>
        <strain evidence="3">MM415B02435</strain>
    </source>
</reference>
<evidence type="ECO:0000256" key="2">
    <source>
        <dbReference type="SAM" id="MobiDB-lite"/>
    </source>
</evidence>
<evidence type="ECO:0000256" key="1">
    <source>
        <dbReference type="SAM" id="Coils"/>
    </source>
</evidence>
<name>A0A6M3LAN6_9ZZZZ</name>
<keyword evidence="1" id="KW-0175">Coiled coil</keyword>
<dbReference type="EMBL" id="MT142893">
    <property type="protein sequence ID" value="QJA90138.1"/>
    <property type="molecule type" value="Genomic_DNA"/>
</dbReference>
<organism evidence="3">
    <name type="scientific">viral metagenome</name>
    <dbReference type="NCBI Taxonomy" id="1070528"/>
    <lineage>
        <taxon>unclassified sequences</taxon>
        <taxon>metagenomes</taxon>
        <taxon>organismal metagenomes</taxon>
    </lineage>
</organism>
<accession>A0A6M3LAN6</accession>
<dbReference type="AlphaFoldDB" id="A0A6M3LAN6"/>
<evidence type="ECO:0000313" key="3">
    <source>
        <dbReference type="EMBL" id="QJA90138.1"/>
    </source>
</evidence>
<proteinExistence type="predicted"/>